<dbReference type="Pfam" id="PF03160">
    <property type="entry name" value="Calx-beta"/>
    <property type="match status" value="2"/>
</dbReference>
<evidence type="ECO:0000313" key="6">
    <source>
        <dbReference type="EMBL" id="MBM7036005.1"/>
    </source>
</evidence>
<dbReference type="Gene3D" id="2.130.10.30">
    <property type="entry name" value="Regulator of chromosome condensation 1/beta-lactamase-inhibitor protein II"/>
    <property type="match status" value="2"/>
</dbReference>
<reference evidence="6 7" key="1">
    <citation type="submission" date="2021-02" db="EMBL/GenBank/DDBJ databases">
        <authorList>
            <person name="Park J.-S."/>
        </authorList>
    </citation>
    <scope>NUCLEOTIDE SEQUENCE [LARGE SCALE GENOMIC DNA]</scope>
    <source>
        <strain evidence="6 7">188UL20-2</strain>
    </source>
</reference>
<dbReference type="PANTHER" id="PTHR45982:SF1">
    <property type="entry name" value="REGULATOR OF CHROMOSOME CONDENSATION"/>
    <property type="match status" value="1"/>
</dbReference>
<evidence type="ECO:0000256" key="1">
    <source>
        <dbReference type="ARBA" id="ARBA00022729"/>
    </source>
</evidence>
<comment type="caution">
    <text evidence="6">The sequence shown here is derived from an EMBL/GenBank/DDBJ whole genome shotgun (WGS) entry which is preliminary data.</text>
</comment>
<feature type="domain" description="Calx-beta" evidence="5">
    <location>
        <begin position="85"/>
        <end position="184"/>
    </location>
</feature>
<feature type="chain" id="PRO_5047171793" description="Calx-beta domain-containing protein" evidence="4">
    <location>
        <begin position="19"/>
        <end position="747"/>
    </location>
</feature>
<gene>
    <name evidence="6" type="ORF">JQC93_06240</name>
</gene>
<sequence length="747" mass="79071">MYIKPLNALGCITLFALAGCGGDDSSGSNNENSSGSSSSVLTQTYQLDSDLSVCPNGGVSIDLGIDLNSNGVLDNSEVTETKVVCNGIDGEDGESGQDLLTVNDVMANEADGSLTFTVLLNQASEVAQSFNYGTIDVTTTVGEDYSAAAGSIVFEAGETENIIEISLNNDTAYECTEYLILQLSGGYSAFGVIEPDSDVNTINFDESSIEVLENAATTSVTLTLDNAHCESTTMAVTYQSDDATQFSDYLPADAVINIGETKATIDIDIVDDAEVEARETINLSVSSSGVLFVGDNNSLELSILPVVSEVDGGYYSTCATSIDGLTKCWGYGDNNTFFHTGSEEYGEYDSQMGVNLPAGQFGSTVPLSVHVGEYLGCAIFEGGVAKCVGDRDSMGADSSIYGGSLGDTEDELGDNLFVLNLGMNFSVKELGVGSDHACALSDAGEIKCWGSNNHGVLGYDNSMRIGDNHGAEMGDALAEVELGTDEFVEQLSVGYLHNCVLLRGGNVKCWGRNNNGQLGYGDEVYRGNGKDENNVDLADGETEMGDKLDYIDLGTGRTAKAIYAGYANTCAILDNNDLKCWGDNNYGQLGQGSDLDIGDEENEMGNNLPAIQLGTDLYATDIAISYYHICAKLNDNTVKCWGDGELIPDGRNSDYTLGDGKDENDEDLAIPLSEMGDNLARIDLGAVSTVSDITGMGYQTCAVLTNGTVKCWGYNEYGEMGIPEYYGDTLGDDDGETGENMPTVRIY</sequence>
<dbReference type="SUPFAM" id="SSF141072">
    <property type="entry name" value="CalX-like"/>
    <property type="match status" value="2"/>
</dbReference>
<organism evidence="6 7">
    <name type="scientific">Vibrio ulleungensis</name>
    <dbReference type="NCBI Taxonomy" id="2807619"/>
    <lineage>
        <taxon>Bacteria</taxon>
        <taxon>Pseudomonadati</taxon>
        <taxon>Pseudomonadota</taxon>
        <taxon>Gammaproteobacteria</taxon>
        <taxon>Vibrionales</taxon>
        <taxon>Vibrionaceae</taxon>
        <taxon>Vibrio</taxon>
    </lineage>
</organism>
<keyword evidence="1 4" id="KW-0732">Signal</keyword>
<dbReference type="EMBL" id="JAFEUM010000002">
    <property type="protein sequence ID" value="MBM7036005.1"/>
    <property type="molecule type" value="Genomic_DNA"/>
</dbReference>
<evidence type="ECO:0000256" key="3">
    <source>
        <dbReference type="ARBA" id="ARBA00022837"/>
    </source>
</evidence>
<feature type="domain" description="Calx-beta" evidence="5">
    <location>
        <begin position="189"/>
        <end position="286"/>
    </location>
</feature>
<dbReference type="Pfam" id="PF23657">
    <property type="entry name" value="DUF7151"/>
    <property type="match status" value="1"/>
</dbReference>
<keyword evidence="3" id="KW-0106">Calcium</keyword>
<dbReference type="SUPFAM" id="SSF50985">
    <property type="entry name" value="RCC1/BLIP-II"/>
    <property type="match status" value="1"/>
</dbReference>
<dbReference type="PROSITE" id="PS51257">
    <property type="entry name" value="PROKAR_LIPOPROTEIN"/>
    <property type="match status" value="1"/>
</dbReference>
<dbReference type="Proteomes" id="UP000809621">
    <property type="component" value="Unassembled WGS sequence"/>
</dbReference>
<dbReference type="SMART" id="SM00237">
    <property type="entry name" value="Calx_beta"/>
    <property type="match status" value="2"/>
</dbReference>
<evidence type="ECO:0000259" key="5">
    <source>
        <dbReference type="SMART" id="SM00237"/>
    </source>
</evidence>
<evidence type="ECO:0000256" key="2">
    <source>
        <dbReference type="ARBA" id="ARBA00022737"/>
    </source>
</evidence>
<dbReference type="RefSeq" id="WP_205157616.1">
    <property type="nucleotide sequence ID" value="NZ_JAFEUM010000002.1"/>
</dbReference>
<evidence type="ECO:0000256" key="4">
    <source>
        <dbReference type="SAM" id="SignalP"/>
    </source>
</evidence>
<evidence type="ECO:0000313" key="7">
    <source>
        <dbReference type="Proteomes" id="UP000809621"/>
    </source>
</evidence>
<dbReference type="InterPro" id="IPR003644">
    <property type="entry name" value="Calx_beta"/>
</dbReference>
<protein>
    <recommendedName>
        <fullName evidence="5">Calx-beta domain-containing protein</fullName>
    </recommendedName>
</protein>
<dbReference type="InterPro" id="IPR055575">
    <property type="entry name" value="DUF7151"/>
</dbReference>
<proteinExistence type="predicted"/>
<dbReference type="PANTHER" id="PTHR45982">
    <property type="entry name" value="REGULATOR OF CHROMOSOME CONDENSATION"/>
    <property type="match status" value="1"/>
</dbReference>
<feature type="signal peptide" evidence="4">
    <location>
        <begin position="1"/>
        <end position="18"/>
    </location>
</feature>
<dbReference type="InterPro" id="IPR051553">
    <property type="entry name" value="Ran_GTPase-activating"/>
</dbReference>
<dbReference type="Pfam" id="PF13540">
    <property type="entry name" value="RCC1_2"/>
    <property type="match status" value="5"/>
</dbReference>
<name>A0ABS2HEK2_9VIBR</name>
<dbReference type="InterPro" id="IPR009091">
    <property type="entry name" value="RCC1/BLIP-II"/>
</dbReference>
<dbReference type="Gene3D" id="2.60.40.2030">
    <property type="match status" value="2"/>
</dbReference>
<keyword evidence="2" id="KW-0677">Repeat</keyword>
<accession>A0ABS2HEK2</accession>
<dbReference type="InterPro" id="IPR038081">
    <property type="entry name" value="CalX-like_sf"/>
</dbReference>
<keyword evidence="7" id="KW-1185">Reference proteome</keyword>